<dbReference type="Proteomes" id="UP000014629">
    <property type="component" value="Unassembled WGS sequence"/>
</dbReference>
<accession>S3ZFL4</accession>
<name>S3ZFL4_9ACTN</name>
<feature type="region of interest" description="Disordered" evidence="1">
    <location>
        <begin position="1"/>
        <end position="33"/>
    </location>
</feature>
<dbReference type="AlphaFoldDB" id="S3ZFL4"/>
<sequence>MHLLALGRASPVTHESSAVPLCPRGTASPRGPT</sequence>
<comment type="caution">
    <text evidence="2">The sequence shown here is derived from an EMBL/GenBank/DDBJ whole genome shotgun (WGS) entry which is preliminary data.</text>
</comment>
<evidence type="ECO:0000313" key="3">
    <source>
        <dbReference type="Proteomes" id="UP000014629"/>
    </source>
</evidence>
<gene>
    <name evidence="2" type="ORF">STRAU_5504</name>
</gene>
<reference evidence="2 3" key="1">
    <citation type="submission" date="2013-02" db="EMBL/GenBank/DDBJ databases">
        <title>Draft Genome Sequence of Streptomyces aurantiacus, Which Produces Setomimycin.</title>
        <authorList>
            <person name="Gruening B.A."/>
            <person name="Praeg A."/>
            <person name="Erxleben A."/>
            <person name="Guenther S."/>
            <person name="Mueller M."/>
        </authorList>
    </citation>
    <scope>NUCLEOTIDE SEQUENCE [LARGE SCALE GENOMIC DNA]</scope>
    <source>
        <strain evidence="2 3">JA 4570</strain>
    </source>
</reference>
<protein>
    <submittedName>
        <fullName evidence="2">Uncharacterized protein</fullName>
    </submittedName>
</protein>
<keyword evidence="3" id="KW-1185">Reference proteome</keyword>
<proteinExistence type="predicted"/>
<evidence type="ECO:0000313" key="2">
    <source>
        <dbReference type="EMBL" id="EPH41439.1"/>
    </source>
</evidence>
<evidence type="ECO:0000256" key="1">
    <source>
        <dbReference type="SAM" id="MobiDB-lite"/>
    </source>
</evidence>
<dbReference type="EMBL" id="AOPZ01000313">
    <property type="protein sequence ID" value="EPH41439.1"/>
    <property type="molecule type" value="Genomic_DNA"/>
</dbReference>
<organism evidence="2 3">
    <name type="scientific">Streptomyces aurantiacus JA 4570</name>
    <dbReference type="NCBI Taxonomy" id="1286094"/>
    <lineage>
        <taxon>Bacteria</taxon>
        <taxon>Bacillati</taxon>
        <taxon>Actinomycetota</taxon>
        <taxon>Actinomycetes</taxon>
        <taxon>Kitasatosporales</taxon>
        <taxon>Streptomycetaceae</taxon>
        <taxon>Streptomyces</taxon>
        <taxon>Streptomyces aurantiacus group</taxon>
    </lineage>
</organism>